<keyword evidence="3 20" id="KW-0812">Transmembrane</keyword>
<evidence type="ECO:0000256" key="6">
    <source>
        <dbReference type="ARBA" id="ARBA00023018"/>
    </source>
</evidence>
<sequence>MAIRPSYGSLGQGSWGGPRGAPLPGPSSPKKLAACQLVLFASCCLLLQEQSCVAAVKVNCSRPDTYSLYTVLNTALNNSALRPVISLKTPTNVNVSFTLYSILGVDDKQQVLTTFIWQVLEWDIEYLSWDPEQCGTERVSLPRVMIWVPDILINEFMSDNKSPQTPYVYIDHTGHVYDDRPLRVDSSCSLDIYNFPFDVQICSFSFGSYLHYASDVTISQGQPVEYILEESLNVMQNTGEWELVNISVMDQTLLTSNSTYDMVVYNLTIKRRPMQYVVNLLIPSCFLITVDLFSFLLPPESVDRSAFKMTLILGYTVFLLIMNDLLPDTGSTTPLINVFFSICLALMVASLLETVLITNILYSSGQYPNVPRWIRILVLQYLSRLVLLPQKTSQSNRVTVFLNPGVQDVQVVKSLEGGGNVPCQTPESQLDRAAVELLKRLSRDLQAIRQHAEKHFKSSDSSEEWCQIGHILDRLLFAIYVVFICGSFIVILAIWNKAVLKSERA</sequence>
<evidence type="ECO:0000256" key="16">
    <source>
        <dbReference type="ARBA" id="ARBA00034430"/>
    </source>
</evidence>
<dbReference type="InParanoid" id="W5MPS4"/>
<dbReference type="GO" id="GO:1904315">
    <property type="term" value="F:transmitter-gated monoatomic ion channel activity involved in regulation of postsynaptic membrane potential"/>
    <property type="evidence" value="ECO:0000318"/>
    <property type="project" value="GO_Central"/>
</dbReference>
<dbReference type="Bgee" id="ENSLOCG00000008531">
    <property type="expression patterns" value="Expressed in muscle tissue and 5 other cell types or tissues"/>
</dbReference>
<dbReference type="GO" id="GO:0140227">
    <property type="term" value="P:serotonin-gated cation-selective signaling pathway"/>
    <property type="evidence" value="ECO:0000318"/>
    <property type="project" value="GO_Central"/>
</dbReference>
<evidence type="ECO:0000256" key="3">
    <source>
        <dbReference type="ARBA" id="ARBA00022692"/>
    </source>
</evidence>
<dbReference type="PANTHER" id="PTHR18945">
    <property type="entry name" value="NEUROTRANSMITTER GATED ION CHANNEL"/>
    <property type="match status" value="1"/>
</dbReference>
<dbReference type="InterPro" id="IPR018000">
    <property type="entry name" value="Neurotransmitter_ion_chnl_CS"/>
</dbReference>
<keyword evidence="14 20" id="KW-0407">Ion channel</keyword>
<dbReference type="PROSITE" id="PS00236">
    <property type="entry name" value="NEUROTR_ION_CHANNEL"/>
    <property type="match status" value="1"/>
</dbReference>
<keyword evidence="5 20" id="KW-1133">Transmembrane helix</keyword>
<proteinExistence type="inferred from homology"/>
<keyword evidence="24" id="KW-1185">Reference proteome</keyword>
<feature type="transmembrane region" description="Helical" evidence="20">
    <location>
        <begin position="338"/>
        <end position="362"/>
    </location>
</feature>
<keyword evidence="7 20" id="KW-0406">Ion transport</keyword>
<dbReference type="InterPro" id="IPR038050">
    <property type="entry name" value="Neuro_actylchol_rec"/>
</dbReference>
<dbReference type="GeneTree" id="ENSGT00940000164924"/>
<feature type="domain" description="Neurotransmitter-gated ion-channel ligand-binding" evidence="21">
    <location>
        <begin position="78"/>
        <end position="273"/>
    </location>
</feature>
<dbReference type="GO" id="GO:0042391">
    <property type="term" value="P:regulation of membrane potential"/>
    <property type="evidence" value="ECO:0000318"/>
    <property type="project" value="GO_Central"/>
</dbReference>
<evidence type="ECO:0000256" key="8">
    <source>
        <dbReference type="ARBA" id="ARBA00023136"/>
    </source>
</evidence>
<dbReference type="Gene3D" id="1.20.58.390">
    <property type="entry name" value="Neurotransmitter-gated ion-channel transmembrane domain"/>
    <property type="match status" value="1"/>
</dbReference>
<dbReference type="FunFam" id="2.70.170.10:FF:000017">
    <property type="entry name" value="5-hydroxytryptamine receptor 3A"/>
    <property type="match status" value="1"/>
</dbReference>
<comment type="catalytic activity">
    <reaction evidence="17">
        <text>Na(+)(in) = Na(+)(out)</text>
        <dbReference type="Rhea" id="RHEA:34963"/>
        <dbReference type="ChEBI" id="CHEBI:29101"/>
    </reaction>
</comment>
<feature type="domain" description="Neurotransmitter-gated ion-channel transmembrane" evidence="22">
    <location>
        <begin position="280"/>
        <end position="489"/>
    </location>
</feature>
<keyword evidence="1 20" id="KW-0813">Transport</keyword>
<organism evidence="23 24">
    <name type="scientific">Lepisosteus oculatus</name>
    <name type="common">Spotted gar</name>
    <dbReference type="NCBI Taxonomy" id="7918"/>
    <lineage>
        <taxon>Eukaryota</taxon>
        <taxon>Metazoa</taxon>
        <taxon>Chordata</taxon>
        <taxon>Craniata</taxon>
        <taxon>Vertebrata</taxon>
        <taxon>Euteleostomi</taxon>
        <taxon>Actinopterygii</taxon>
        <taxon>Neopterygii</taxon>
        <taxon>Holostei</taxon>
        <taxon>Semionotiformes</taxon>
        <taxon>Lepisosteidae</taxon>
        <taxon>Lepisosteus</taxon>
    </lineage>
</organism>
<keyword evidence="13" id="KW-1071">Ligand-gated ion channel</keyword>
<dbReference type="SUPFAM" id="SSF63712">
    <property type="entry name" value="Nicotinic receptor ligand binding domain-like"/>
    <property type="match status" value="1"/>
</dbReference>
<evidence type="ECO:0000313" key="24">
    <source>
        <dbReference type="Proteomes" id="UP000018468"/>
    </source>
</evidence>
<name>W5MPS4_LEPOC</name>
<accession>W5MPS4</accession>
<keyword evidence="6" id="KW-0770">Synapse</keyword>
<dbReference type="HOGENOM" id="CLU_018074_5_0_1"/>
<comment type="catalytic activity">
    <reaction evidence="16">
        <text>K(+)(in) = K(+)(out)</text>
        <dbReference type="Rhea" id="RHEA:29463"/>
        <dbReference type="ChEBI" id="CHEBI:29103"/>
    </reaction>
</comment>
<dbReference type="EMBL" id="AHAT01034265">
    <property type="status" value="NOT_ANNOTATED_CDS"/>
    <property type="molecule type" value="Genomic_DNA"/>
</dbReference>
<evidence type="ECO:0000256" key="13">
    <source>
        <dbReference type="ARBA" id="ARBA00023286"/>
    </source>
</evidence>
<feature type="transmembrane region" description="Helical" evidence="20">
    <location>
        <begin position="475"/>
        <end position="495"/>
    </location>
</feature>
<dbReference type="GO" id="GO:0022850">
    <property type="term" value="F:serotonin-gated monoatomic cation channel activity"/>
    <property type="evidence" value="ECO:0000318"/>
    <property type="project" value="GO_Central"/>
</dbReference>
<reference evidence="24" key="1">
    <citation type="submission" date="2011-12" db="EMBL/GenBank/DDBJ databases">
        <title>The Draft Genome of Lepisosteus oculatus.</title>
        <authorList>
            <consortium name="The Broad Institute Genome Assembly &amp; Analysis Group"/>
            <consortium name="Computational R&amp;D Group"/>
            <consortium name="and Sequencing Platform"/>
            <person name="Di Palma F."/>
            <person name="Alfoldi J."/>
            <person name="Johnson J."/>
            <person name="Berlin A."/>
            <person name="Gnerre S."/>
            <person name="Jaffe D."/>
            <person name="MacCallum I."/>
            <person name="Young S."/>
            <person name="Walker B.J."/>
            <person name="Lander E.S."/>
            <person name="Lindblad-Toh K."/>
        </authorList>
    </citation>
    <scope>NUCLEOTIDE SEQUENCE [LARGE SCALE GENOMIC DNA]</scope>
</reference>
<keyword evidence="2" id="KW-1003">Cell membrane</keyword>
<dbReference type="InterPro" id="IPR006029">
    <property type="entry name" value="Neurotrans-gated_channel_TM"/>
</dbReference>
<dbReference type="STRING" id="7918.ENSLOCP00000010383"/>
<reference evidence="23" key="3">
    <citation type="submission" date="2025-09" db="UniProtKB">
        <authorList>
            <consortium name="Ensembl"/>
        </authorList>
    </citation>
    <scope>IDENTIFICATION</scope>
</reference>
<evidence type="ECO:0000256" key="17">
    <source>
        <dbReference type="ARBA" id="ARBA00036239"/>
    </source>
</evidence>
<evidence type="ECO:0000256" key="4">
    <source>
        <dbReference type="ARBA" id="ARBA00022729"/>
    </source>
</evidence>
<dbReference type="GO" id="GO:0005231">
    <property type="term" value="F:excitatory extracellular ligand-gated monoatomic ion channel activity"/>
    <property type="evidence" value="ECO:0000318"/>
    <property type="project" value="GO_Central"/>
</dbReference>
<reference evidence="23" key="2">
    <citation type="submission" date="2025-08" db="UniProtKB">
        <authorList>
            <consortium name="Ensembl"/>
        </authorList>
    </citation>
    <scope>IDENTIFICATION</scope>
</reference>
<dbReference type="GO" id="GO:0045211">
    <property type="term" value="C:postsynaptic membrane"/>
    <property type="evidence" value="ECO:0007669"/>
    <property type="project" value="UniProtKB-SubCell"/>
</dbReference>
<keyword evidence="10" id="KW-0675">Receptor</keyword>
<keyword evidence="4" id="KW-0732">Signal</keyword>
<keyword evidence="8 20" id="KW-0472">Membrane</keyword>
<dbReference type="Pfam" id="PF02931">
    <property type="entry name" value="Neur_chan_LBD"/>
    <property type="match status" value="1"/>
</dbReference>
<dbReference type="InterPro" id="IPR008132">
    <property type="entry name" value="5HT3_rcpt"/>
</dbReference>
<evidence type="ECO:0000256" key="11">
    <source>
        <dbReference type="ARBA" id="ARBA00023180"/>
    </source>
</evidence>
<dbReference type="SUPFAM" id="SSF90112">
    <property type="entry name" value="Neurotransmitter-gated ion-channel transmembrane pore"/>
    <property type="match status" value="1"/>
</dbReference>
<protein>
    <recommendedName>
        <fullName evidence="25">5-hydroxytryptamine receptor 3A-like</fullName>
    </recommendedName>
</protein>
<feature type="transmembrane region" description="Helical" evidence="20">
    <location>
        <begin position="276"/>
        <end position="297"/>
    </location>
</feature>
<evidence type="ECO:0000256" key="12">
    <source>
        <dbReference type="ARBA" id="ARBA00023257"/>
    </source>
</evidence>
<evidence type="ECO:0000259" key="21">
    <source>
        <dbReference type="Pfam" id="PF02931"/>
    </source>
</evidence>
<dbReference type="GO" id="GO:0043005">
    <property type="term" value="C:neuron projection"/>
    <property type="evidence" value="ECO:0000318"/>
    <property type="project" value="GO_Central"/>
</dbReference>
<feature type="transmembrane region" description="Helical" evidence="20">
    <location>
        <begin position="309"/>
        <end position="326"/>
    </location>
</feature>
<evidence type="ECO:0000256" key="1">
    <source>
        <dbReference type="ARBA" id="ARBA00022448"/>
    </source>
</evidence>
<keyword evidence="12" id="KW-0628">Postsynaptic cell membrane</keyword>
<evidence type="ECO:0000256" key="9">
    <source>
        <dbReference type="ARBA" id="ARBA00023157"/>
    </source>
</evidence>
<dbReference type="Gene3D" id="2.70.170.10">
    <property type="entry name" value="Neurotransmitter-gated ion-channel ligand-binding domain"/>
    <property type="match status" value="1"/>
</dbReference>
<dbReference type="GO" id="GO:0005886">
    <property type="term" value="C:plasma membrane"/>
    <property type="evidence" value="ECO:0000318"/>
    <property type="project" value="GO_Central"/>
</dbReference>
<evidence type="ECO:0000256" key="2">
    <source>
        <dbReference type="ARBA" id="ARBA00022475"/>
    </source>
</evidence>
<dbReference type="Pfam" id="PF02932">
    <property type="entry name" value="Neur_chan_memb"/>
    <property type="match status" value="1"/>
</dbReference>
<dbReference type="AlphaFoldDB" id="W5MPS4"/>
<evidence type="ECO:0000256" key="20">
    <source>
        <dbReference type="RuleBase" id="RU000687"/>
    </source>
</evidence>
<evidence type="ECO:0000256" key="18">
    <source>
        <dbReference type="ARBA" id="ARBA00036634"/>
    </source>
</evidence>
<evidence type="ECO:0008006" key="25">
    <source>
        <dbReference type="Google" id="ProtNLM"/>
    </source>
</evidence>
<dbReference type="FunFam" id="1.20.58.390:FF:000080">
    <property type="entry name" value="5-hydroxytryptamine (serotonin) receptor 3C, ionotropic"/>
    <property type="match status" value="1"/>
</dbReference>
<evidence type="ECO:0000256" key="14">
    <source>
        <dbReference type="ARBA" id="ARBA00023303"/>
    </source>
</evidence>
<dbReference type="InterPro" id="IPR036734">
    <property type="entry name" value="Neur_chan_lig-bd_sf"/>
</dbReference>
<dbReference type="InterPro" id="IPR006201">
    <property type="entry name" value="Neur_channel"/>
</dbReference>
<comment type="catalytic activity">
    <reaction evidence="18">
        <text>Ca(2+)(in) = Ca(2+)(out)</text>
        <dbReference type="Rhea" id="RHEA:29671"/>
        <dbReference type="ChEBI" id="CHEBI:29108"/>
    </reaction>
</comment>
<dbReference type="InterPro" id="IPR036719">
    <property type="entry name" value="Neuro-gated_channel_TM_sf"/>
</dbReference>
<dbReference type="GO" id="GO:0045202">
    <property type="term" value="C:synapse"/>
    <property type="evidence" value="ECO:0000318"/>
    <property type="project" value="GO_Central"/>
</dbReference>
<evidence type="ECO:0000256" key="19">
    <source>
        <dbReference type="ARBA" id="ARBA00037540"/>
    </source>
</evidence>
<dbReference type="PRINTS" id="PR00252">
    <property type="entry name" value="NRIONCHANNEL"/>
</dbReference>
<evidence type="ECO:0000256" key="5">
    <source>
        <dbReference type="ARBA" id="ARBA00022989"/>
    </source>
</evidence>
<evidence type="ECO:0000313" key="23">
    <source>
        <dbReference type="Ensembl" id="ENSLOCP00000010383.1"/>
    </source>
</evidence>
<dbReference type="PRINTS" id="PR01708">
    <property type="entry name" value="5HT3RECEPTOR"/>
</dbReference>
<evidence type="ECO:0000256" key="10">
    <source>
        <dbReference type="ARBA" id="ARBA00023170"/>
    </source>
</evidence>
<dbReference type="GO" id="GO:0007268">
    <property type="term" value="P:chemical synaptic transmission"/>
    <property type="evidence" value="ECO:0000318"/>
    <property type="project" value="GO_Central"/>
</dbReference>
<comment type="subcellular location">
    <subcellularLocation>
        <location evidence="15">Postsynaptic cell membrane</location>
        <topology evidence="15">Multi-pass membrane protein</topology>
    </subcellularLocation>
</comment>
<keyword evidence="9" id="KW-1015">Disulfide bond</keyword>
<comment type="similarity">
    <text evidence="20">Belongs to the ligand-gated ion channel (TC 1.A.9) family.</text>
</comment>
<evidence type="ECO:0000259" key="22">
    <source>
        <dbReference type="Pfam" id="PF02932"/>
    </source>
</evidence>
<dbReference type="CDD" id="cd19063">
    <property type="entry name" value="LGIC_TM_5-HT3"/>
    <property type="match status" value="1"/>
</dbReference>
<comment type="function">
    <text evidence="19">Forms serotonin (5-hydroxytryptamine/5-HT3)-activated cation-selective channel complexes, which when activated cause fast, depolarizing responses in neurons.</text>
</comment>
<keyword evidence="11" id="KW-0325">Glycoprotein</keyword>
<dbReference type="GO" id="GO:0034220">
    <property type="term" value="P:monoatomic ion transmembrane transport"/>
    <property type="evidence" value="ECO:0000318"/>
    <property type="project" value="GO_Central"/>
</dbReference>
<dbReference type="eggNOG" id="KOG3645">
    <property type="taxonomic scope" value="Eukaryota"/>
</dbReference>
<evidence type="ECO:0000256" key="7">
    <source>
        <dbReference type="ARBA" id="ARBA00023065"/>
    </source>
</evidence>
<dbReference type="Proteomes" id="UP000018468">
    <property type="component" value="Linkage group LG14"/>
</dbReference>
<dbReference type="Ensembl" id="ENSLOCT00000010397.1">
    <property type="protein sequence ID" value="ENSLOCP00000010383.1"/>
    <property type="gene ID" value="ENSLOCG00000008531.1"/>
</dbReference>
<evidence type="ECO:0000256" key="15">
    <source>
        <dbReference type="ARBA" id="ARBA00034104"/>
    </source>
</evidence>
<dbReference type="GO" id="GO:1902495">
    <property type="term" value="C:transmembrane transporter complex"/>
    <property type="evidence" value="ECO:0000318"/>
    <property type="project" value="GO_Central"/>
</dbReference>
<dbReference type="InterPro" id="IPR006202">
    <property type="entry name" value="Neur_chan_lig-bd"/>
</dbReference>
<dbReference type="InterPro" id="IPR049944">
    <property type="entry name" value="LGIC_TM_5-HT3"/>
</dbReference>